<comment type="caution">
    <text evidence="4">The sequence shown here is derived from an EMBL/GenBank/DDBJ whole genome shotgun (WGS) entry which is preliminary data.</text>
</comment>
<dbReference type="PANTHER" id="PTHR37312:SF1">
    <property type="entry name" value="MEMBRANE-BOUND ACYLTRANSFERASE YKRP-RELATED"/>
    <property type="match status" value="1"/>
</dbReference>
<feature type="transmembrane region" description="Helical" evidence="2">
    <location>
        <begin position="69"/>
        <end position="90"/>
    </location>
</feature>
<name>A0ABN2Q9K6_9MICO</name>
<dbReference type="Proteomes" id="UP001499933">
    <property type="component" value="Unassembled WGS sequence"/>
</dbReference>
<evidence type="ECO:0000313" key="5">
    <source>
        <dbReference type="Proteomes" id="UP001499933"/>
    </source>
</evidence>
<dbReference type="PANTHER" id="PTHR37312">
    <property type="entry name" value="MEMBRANE-BOUND ACYLTRANSFERASE YKRP-RELATED"/>
    <property type="match status" value="1"/>
</dbReference>
<feature type="compositionally biased region" description="Low complexity" evidence="1">
    <location>
        <begin position="12"/>
        <end position="32"/>
    </location>
</feature>
<feature type="transmembrane region" description="Helical" evidence="2">
    <location>
        <begin position="134"/>
        <end position="154"/>
    </location>
</feature>
<organism evidence="4 5">
    <name type="scientific">Microbacterium deminutum</name>
    <dbReference type="NCBI Taxonomy" id="344164"/>
    <lineage>
        <taxon>Bacteria</taxon>
        <taxon>Bacillati</taxon>
        <taxon>Actinomycetota</taxon>
        <taxon>Actinomycetes</taxon>
        <taxon>Micrococcales</taxon>
        <taxon>Microbacteriaceae</taxon>
        <taxon>Microbacterium</taxon>
    </lineage>
</organism>
<keyword evidence="5" id="KW-1185">Reference proteome</keyword>
<keyword evidence="4" id="KW-0012">Acyltransferase</keyword>
<feature type="region of interest" description="Disordered" evidence="1">
    <location>
        <begin position="375"/>
        <end position="407"/>
    </location>
</feature>
<accession>A0ABN2Q9K6</accession>
<evidence type="ECO:0000313" key="4">
    <source>
        <dbReference type="EMBL" id="GAA1947715.1"/>
    </source>
</evidence>
<dbReference type="InterPro" id="IPR052734">
    <property type="entry name" value="Nod_factor_acetyltransferase"/>
</dbReference>
<proteinExistence type="predicted"/>
<dbReference type="Pfam" id="PF01757">
    <property type="entry name" value="Acyl_transf_3"/>
    <property type="match status" value="1"/>
</dbReference>
<keyword evidence="2" id="KW-1133">Transmembrane helix</keyword>
<evidence type="ECO:0000256" key="1">
    <source>
        <dbReference type="SAM" id="MobiDB-lite"/>
    </source>
</evidence>
<dbReference type="GO" id="GO:0016746">
    <property type="term" value="F:acyltransferase activity"/>
    <property type="evidence" value="ECO:0007669"/>
    <property type="project" value="UniProtKB-KW"/>
</dbReference>
<feature type="transmembrane region" description="Helical" evidence="2">
    <location>
        <begin position="183"/>
        <end position="202"/>
    </location>
</feature>
<keyword evidence="2" id="KW-0472">Membrane</keyword>
<feature type="transmembrane region" description="Helical" evidence="2">
    <location>
        <begin position="263"/>
        <end position="288"/>
    </location>
</feature>
<dbReference type="EMBL" id="BAAAOG010000001">
    <property type="protein sequence ID" value="GAA1947715.1"/>
    <property type="molecule type" value="Genomic_DNA"/>
</dbReference>
<reference evidence="4 5" key="1">
    <citation type="journal article" date="2019" name="Int. J. Syst. Evol. Microbiol.">
        <title>The Global Catalogue of Microorganisms (GCM) 10K type strain sequencing project: providing services to taxonomists for standard genome sequencing and annotation.</title>
        <authorList>
            <consortium name="The Broad Institute Genomics Platform"/>
            <consortium name="The Broad Institute Genome Sequencing Center for Infectious Disease"/>
            <person name="Wu L."/>
            <person name="Ma J."/>
        </authorList>
    </citation>
    <scope>NUCLEOTIDE SEQUENCE [LARGE SCALE GENOMIC DNA]</scope>
    <source>
        <strain evidence="4 5">JCM 14901</strain>
    </source>
</reference>
<protein>
    <submittedName>
        <fullName evidence="4">Acyltransferase family protein</fullName>
    </submittedName>
</protein>
<feature type="domain" description="Acyltransferase 3" evidence="3">
    <location>
        <begin position="42"/>
        <end position="349"/>
    </location>
</feature>
<feature type="transmembrane region" description="Helical" evidence="2">
    <location>
        <begin position="223"/>
        <end position="243"/>
    </location>
</feature>
<feature type="transmembrane region" description="Helical" evidence="2">
    <location>
        <begin position="300"/>
        <end position="318"/>
    </location>
</feature>
<gene>
    <name evidence="4" type="ORF">GCM10009776_07140</name>
</gene>
<dbReference type="InterPro" id="IPR002656">
    <property type="entry name" value="Acyl_transf_3_dom"/>
</dbReference>
<evidence type="ECO:0000256" key="2">
    <source>
        <dbReference type="SAM" id="Phobius"/>
    </source>
</evidence>
<evidence type="ECO:0000259" key="3">
    <source>
        <dbReference type="Pfam" id="PF01757"/>
    </source>
</evidence>
<keyword evidence="2" id="KW-0812">Transmembrane</keyword>
<keyword evidence="4" id="KW-0808">Transferase</keyword>
<sequence>MGSLPMTDPSNAAAAAASTPPGAPAAGRAGQPRPRRRMPVWDNTRFVCIVLVVVGHAINKLTYDSDVALVLYLVIYAFHMPAFALISGYFSKSSSPTRTQMARLMTDIVVPYVIFEGLWVLFKFLIKGRIEPNITTPAWTLWFLLALGIFRLVLPYLALLRWPLLWALVISIGAGYLPNLGATFSLARTLGLLPFFTLGWWLHEHDIVERFGLLRRRPWWVPATAIALFVVAAAVAWVFVGSWREMHLTEWLPYDEDYASIGLSAWWAGGVRLALIAVALLLSAALFALMPRNTKWWTHFGQYTMYVYLLHSFVLYPFREAGLLQGLEPTWLWLPTVVIASVLIAFGLATKPVRRLFRPLVEPRPSWLFADATLARREGHRSDPTGSRRPPDAPHGPRVHADPRQNG</sequence>
<feature type="region of interest" description="Disordered" evidence="1">
    <location>
        <begin position="1"/>
        <end position="37"/>
    </location>
</feature>
<feature type="transmembrane region" description="Helical" evidence="2">
    <location>
        <begin position="330"/>
        <end position="349"/>
    </location>
</feature>
<feature type="transmembrane region" description="Helical" evidence="2">
    <location>
        <begin position="102"/>
        <end position="122"/>
    </location>
</feature>